<organism evidence="1">
    <name type="scientific">Anguilla anguilla</name>
    <name type="common">European freshwater eel</name>
    <name type="synonym">Muraena anguilla</name>
    <dbReference type="NCBI Taxonomy" id="7936"/>
    <lineage>
        <taxon>Eukaryota</taxon>
        <taxon>Metazoa</taxon>
        <taxon>Chordata</taxon>
        <taxon>Craniata</taxon>
        <taxon>Vertebrata</taxon>
        <taxon>Euteleostomi</taxon>
        <taxon>Actinopterygii</taxon>
        <taxon>Neopterygii</taxon>
        <taxon>Teleostei</taxon>
        <taxon>Anguilliformes</taxon>
        <taxon>Anguillidae</taxon>
        <taxon>Anguilla</taxon>
    </lineage>
</organism>
<name>A0A0E9TM20_ANGAN</name>
<protein>
    <submittedName>
        <fullName evidence="1">Uncharacterized protein</fullName>
    </submittedName>
</protein>
<dbReference type="EMBL" id="GBXM01054060">
    <property type="protein sequence ID" value="JAH54517.1"/>
    <property type="molecule type" value="Transcribed_RNA"/>
</dbReference>
<reference evidence="1" key="1">
    <citation type="submission" date="2014-11" db="EMBL/GenBank/DDBJ databases">
        <authorList>
            <person name="Amaro Gonzalez C."/>
        </authorList>
    </citation>
    <scope>NUCLEOTIDE SEQUENCE</scope>
</reference>
<accession>A0A0E9TM20</accession>
<evidence type="ECO:0000313" key="1">
    <source>
        <dbReference type="EMBL" id="JAH54517.1"/>
    </source>
</evidence>
<sequence>MWSMVWLKISLRNLWTSFYNPRVCTAGETHWGRRRYDNA</sequence>
<dbReference type="AlphaFoldDB" id="A0A0E9TM20"/>
<proteinExistence type="predicted"/>
<reference evidence="1" key="2">
    <citation type="journal article" date="2015" name="Fish Shellfish Immunol.">
        <title>Early steps in the European eel (Anguilla anguilla)-Vibrio vulnificus interaction in the gills: Role of the RtxA13 toxin.</title>
        <authorList>
            <person name="Callol A."/>
            <person name="Pajuelo D."/>
            <person name="Ebbesson L."/>
            <person name="Teles M."/>
            <person name="MacKenzie S."/>
            <person name="Amaro C."/>
        </authorList>
    </citation>
    <scope>NUCLEOTIDE SEQUENCE</scope>
</reference>